<organism evidence="1 2">
    <name type="scientific">Paramuricea clavata</name>
    <name type="common">Red gorgonian</name>
    <name type="synonym">Violescent sea-whip</name>
    <dbReference type="NCBI Taxonomy" id="317549"/>
    <lineage>
        <taxon>Eukaryota</taxon>
        <taxon>Metazoa</taxon>
        <taxon>Cnidaria</taxon>
        <taxon>Anthozoa</taxon>
        <taxon>Octocorallia</taxon>
        <taxon>Malacalcyonacea</taxon>
        <taxon>Plexauridae</taxon>
        <taxon>Paramuricea</taxon>
    </lineage>
</organism>
<reference evidence="1" key="1">
    <citation type="submission" date="2020-04" db="EMBL/GenBank/DDBJ databases">
        <authorList>
            <person name="Alioto T."/>
            <person name="Alioto T."/>
            <person name="Gomez Garrido J."/>
        </authorList>
    </citation>
    <scope>NUCLEOTIDE SEQUENCE</scope>
    <source>
        <strain evidence="1">A484AB</strain>
    </source>
</reference>
<dbReference type="OrthoDB" id="5989865at2759"/>
<evidence type="ECO:0000313" key="1">
    <source>
        <dbReference type="EMBL" id="CAB4036914.1"/>
    </source>
</evidence>
<name>A0A7D9LQ81_PARCT</name>
<evidence type="ECO:0000313" key="2">
    <source>
        <dbReference type="Proteomes" id="UP001152795"/>
    </source>
</evidence>
<proteinExistence type="predicted"/>
<dbReference type="EMBL" id="CACRXK020022546">
    <property type="protein sequence ID" value="CAB4036914.1"/>
    <property type="molecule type" value="Genomic_DNA"/>
</dbReference>
<protein>
    <submittedName>
        <fullName evidence="1">Uncharacterized protein</fullName>
    </submittedName>
</protein>
<gene>
    <name evidence="1" type="ORF">PACLA_8A037836</name>
</gene>
<dbReference type="Proteomes" id="UP001152795">
    <property type="component" value="Unassembled WGS sequence"/>
</dbReference>
<accession>A0A7D9LQ81</accession>
<dbReference type="AlphaFoldDB" id="A0A7D9LQ81"/>
<comment type="caution">
    <text evidence="1">The sequence shown here is derived from an EMBL/GenBank/DDBJ whole genome shotgun (WGS) entry which is preliminary data.</text>
</comment>
<sequence>CHSNTVNVRMEEHYASWLETMFAQFGHKWLCLHRGPVWQYEVEKAVEQPVQENDISCSYPQSDEVMENISDSSVQDPAGNKVTSDSLEIETGLLCPAEMERFHSISPTSVRSTTTRRNPDMYNPLKSKVNIASLGARQIQKRVKSSGFSRTVDVQMEALNKAKEGKPQGRWWIKADGCDVRKGLRESVRVTWSGDEDLGDGSLQRLFNIYKLRRSSVMVIGNPKRSGVVCSDMKKVLADLKNDLDFLTIGAKASNKAYVKAVDENKSSEQTMMELSWNAVGFEELLKKCLGLQKDLNSFFGGDDNVDLLLVKGELLQYLNGLFSKKACCCNPLVGLHDI</sequence>
<feature type="non-terminal residue" evidence="1">
    <location>
        <position position="339"/>
    </location>
</feature>
<keyword evidence="2" id="KW-1185">Reference proteome</keyword>